<sequence length="134" mass="15316">MFQMGNHKVEEELSKETLGECRRKTREDNRGKGLHVWGAILELESPRPISPWSLPNHETTGFPHSPSDSLPDLHLVSPTGSKKPHHPGPYRPCRPLLPPLSFHSDVGETPNARRSCSRRKKTHEKKKLKRHKKT</sequence>
<dbReference type="EMBL" id="JAROKS010000254">
    <property type="protein sequence ID" value="KAK1784365.1"/>
    <property type="molecule type" value="Genomic_DNA"/>
</dbReference>
<protein>
    <submittedName>
        <fullName evidence="2">Uncharacterized protein</fullName>
    </submittedName>
</protein>
<comment type="caution">
    <text evidence="2">The sequence shown here is derived from an EMBL/GenBank/DDBJ whole genome shotgun (WGS) entry which is preliminary data.</text>
</comment>
<feature type="compositionally biased region" description="Pro residues" evidence="1">
    <location>
        <begin position="89"/>
        <end position="98"/>
    </location>
</feature>
<proteinExistence type="predicted"/>
<feature type="compositionally biased region" description="Basic and acidic residues" evidence="1">
    <location>
        <begin position="7"/>
        <end position="30"/>
    </location>
</feature>
<evidence type="ECO:0000313" key="2">
    <source>
        <dbReference type="EMBL" id="KAK1784365.1"/>
    </source>
</evidence>
<accession>A0AAD9DJ48</accession>
<gene>
    <name evidence="2" type="ORF">P4O66_018176</name>
</gene>
<evidence type="ECO:0000256" key="1">
    <source>
        <dbReference type="SAM" id="MobiDB-lite"/>
    </source>
</evidence>
<feature type="region of interest" description="Disordered" evidence="1">
    <location>
        <begin position="48"/>
        <end position="134"/>
    </location>
</feature>
<dbReference type="Proteomes" id="UP001239994">
    <property type="component" value="Unassembled WGS sequence"/>
</dbReference>
<organism evidence="2 3">
    <name type="scientific">Electrophorus voltai</name>
    <dbReference type="NCBI Taxonomy" id="2609070"/>
    <lineage>
        <taxon>Eukaryota</taxon>
        <taxon>Metazoa</taxon>
        <taxon>Chordata</taxon>
        <taxon>Craniata</taxon>
        <taxon>Vertebrata</taxon>
        <taxon>Euteleostomi</taxon>
        <taxon>Actinopterygii</taxon>
        <taxon>Neopterygii</taxon>
        <taxon>Teleostei</taxon>
        <taxon>Ostariophysi</taxon>
        <taxon>Gymnotiformes</taxon>
        <taxon>Gymnotoidei</taxon>
        <taxon>Gymnotidae</taxon>
        <taxon>Electrophorus</taxon>
    </lineage>
</organism>
<reference evidence="2" key="1">
    <citation type="submission" date="2023-03" db="EMBL/GenBank/DDBJ databases">
        <title>Electrophorus voltai genome.</title>
        <authorList>
            <person name="Bian C."/>
        </authorList>
    </citation>
    <scope>NUCLEOTIDE SEQUENCE</scope>
    <source>
        <strain evidence="2">CB-2022</strain>
        <tissue evidence="2">Muscle</tissue>
    </source>
</reference>
<feature type="region of interest" description="Disordered" evidence="1">
    <location>
        <begin position="1"/>
        <end position="30"/>
    </location>
</feature>
<evidence type="ECO:0000313" key="3">
    <source>
        <dbReference type="Proteomes" id="UP001239994"/>
    </source>
</evidence>
<keyword evidence="3" id="KW-1185">Reference proteome</keyword>
<feature type="compositionally biased region" description="Basic residues" evidence="1">
    <location>
        <begin position="115"/>
        <end position="134"/>
    </location>
</feature>
<dbReference type="AlphaFoldDB" id="A0AAD9DJ48"/>
<name>A0AAD9DJ48_9TELE</name>